<accession>A0A1G1WHM4</accession>
<sequence>MRSPRFFQENSFYHIISKGNNQNVFLYQRDYKKFLFNLNKYSQKFQLTIIAYVLMPNHIHLLLKQSTAQAISKFMQSTMTSYATYFNFKHRRRGHLFQGRFKHIPVDQEEYLTHLSRYIHLNPSSASLVKKPEYYEWSSYRYYLDLEKTAFVDKKTILNYFSAKNPVEDYKLFVESRIDYQKDISLQKLFLE</sequence>
<organism evidence="2 3">
    <name type="scientific">Candidatus Woykebacteria bacterium RBG_16_43_9</name>
    <dbReference type="NCBI Taxonomy" id="1802596"/>
    <lineage>
        <taxon>Bacteria</taxon>
        <taxon>Candidatus Woykeibacteriota</taxon>
    </lineage>
</organism>
<dbReference type="GO" id="GO:0003677">
    <property type="term" value="F:DNA binding"/>
    <property type="evidence" value="ECO:0007669"/>
    <property type="project" value="InterPro"/>
</dbReference>
<dbReference type="GO" id="GO:0006313">
    <property type="term" value="P:DNA transposition"/>
    <property type="evidence" value="ECO:0007669"/>
    <property type="project" value="InterPro"/>
</dbReference>
<comment type="caution">
    <text evidence="2">The sequence shown here is derived from an EMBL/GenBank/DDBJ whole genome shotgun (WGS) entry which is preliminary data.</text>
</comment>
<dbReference type="InterPro" id="IPR036515">
    <property type="entry name" value="Transposase_17_sf"/>
</dbReference>
<dbReference type="SUPFAM" id="SSF143422">
    <property type="entry name" value="Transposase IS200-like"/>
    <property type="match status" value="1"/>
</dbReference>
<feature type="domain" description="Transposase IS200-like" evidence="1">
    <location>
        <begin position="8"/>
        <end position="122"/>
    </location>
</feature>
<dbReference type="GO" id="GO:0004803">
    <property type="term" value="F:transposase activity"/>
    <property type="evidence" value="ECO:0007669"/>
    <property type="project" value="InterPro"/>
</dbReference>
<name>A0A1G1WHM4_9BACT</name>
<proteinExistence type="predicted"/>
<gene>
    <name evidence="2" type="ORF">A2Z11_02615</name>
</gene>
<dbReference type="AlphaFoldDB" id="A0A1G1WHM4"/>
<dbReference type="STRING" id="1802596.A2Z11_02615"/>
<dbReference type="PANTHER" id="PTHR34322:SF2">
    <property type="entry name" value="TRANSPOSASE IS200-LIKE DOMAIN-CONTAINING PROTEIN"/>
    <property type="match status" value="1"/>
</dbReference>
<protein>
    <recommendedName>
        <fullName evidence="1">Transposase IS200-like domain-containing protein</fullName>
    </recommendedName>
</protein>
<dbReference type="Pfam" id="PF01797">
    <property type="entry name" value="Y1_Tnp"/>
    <property type="match status" value="1"/>
</dbReference>
<evidence type="ECO:0000259" key="1">
    <source>
        <dbReference type="SMART" id="SM01321"/>
    </source>
</evidence>
<dbReference type="SMART" id="SM01321">
    <property type="entry name" value="Y1_Tnp"/>
    <property type="match status" value="1"/>
</dbReference>
<evidence type="ECO:0000313" key="3">
    <source>
        <dbReference type="Proteomes" id="UP000176389"/>
    </source>
</evidence>
<reference evidence="2 3" key="1">
    <citation type="journal article" date="2016" name="Nat. Commun.">
        <title>Thousands of microbial genomes shed light on interconnected biogeochemical processes in an aquifer system.</title>
        <authorList>
            <person name="Anantharaman K."/>
            <person name="Brown C.T."/>
            <person name="Hug L.A."/>
            <person name="Sharon I."/>
            <person name="Castelle C.J."/>
            <person name="Probst A.J."/>
            <person name="Thomas B.C."/>
            <person name="Singh A."/>
            <person name="Wilkins M.J."/>
            <person name="Karaoz U."/>
            <person name="Brodie E.L."/>
            <person name="Williams K.H."/>
            <person name="Hubbard S.S."/>
            <person name="Banfield J.F."/>
        </authorList>
    </citation>
    <scope>NUCLEOTIDE SEQUENCE [LARGE SCALE GENOMIC DNA]</scope>
</reference>
<dbReference type="Proteomes" id="UP000176389">
    <property type="component" value="Unassembled WGS sequence"/>
</dbReference>
<dbReference type="EMBL" id="MHCS01000007">
    <property type="protein sequence ID" value="OGY26930.1"/>
    <property type="molecule type" value="Genomic_DNA"/>
</dbReference>
<dbReference type="PANTHER" id="PTHR34322">
    <property type="entry name" value="TRANSPOSASE, Y1_TNP DOMAIN-CONTAINING"/>
    <property type="match status" value="1"/>
</dbReference>
<dbReference type="Gene3D" id="3.30.70.1290">
    <property type="entry name" value="Transposase IS200-like"/>
    <property type="match status" value="1"/>
</dbReference>
<dbReference type="InterPro" id="IPR002686">
    <property type="entry name" value="Transposase_17"/>
</dbReference>
<evidence type="ECO:0000313" key="2">
    <source>
        <dbReference type="EMBL" id="OGY26930.1"/>
    </source>
</evidence>